<dbReference type="EMBL" id="LCRB01000002">
    <property type="protein sequence ID" value="KKW26843.1"/>
    <property type="molecule type" value="Genomic_DNA"/>
</dbReference>
<sequence length="401" mass="44097">MRSGLPSNWKATAAIFGGLVIVFVVVAWLAGRMTTAPAFIGDSAYQSLVSARTVSRVADNLGPVTRIKLTPDELLMFVTNLNGEVFVLAKDGDQYIKQDTPVYKVRTGFVLGEENGMTGLVVSQNFSVNHYIFLTYAQREGSVGRNRILRLTVEKQGEVYVGTEPKVIFTGNTPVLGAHQIQGGVSVMIESQPHLLFAVGEAYHPGYAQDLGREAGKLMLITEDGDNPYGARPWPQYPKLQAIGIRNVYDLSVDPQTNWLYFTDNGPDSNDTIIHAPVLDGTRQFDFNWHNNADDLLNPLENGQPHPEYVVYHWPVTVAPTDIAADNIGRFYFNIFSSVREPQKELVMGKLNGQGIAALQTIANRRPDVAGGNLLGLALSDNGSIYFGDFLDGAIYRFGRL</sequence>
<evidence type="ECO:0000259" key="2">
    <source>
        <dbReference type="Pfam" id="PF07995"/>
    </source>
</evidence>
<evidence type="ECO:0000313" key="4">
    <source>
        <dbReference type="Proteomes" id="UP000034913"/>
    </source>
</evidence>
<organism evidence="3 4">
    <name type="scientific">candidate division Kazan bacterium GW2011_GWB1_52_7</name>
    <dbReference type="NCBI Taxonomy" id="1620414"/>
    <lineage>
        <taxon>Bacteria</taxon>
        <taxon>Bacteria division Kazan-3B-28</taxon>
    </lineage>
</organism>
<protein>
    <recommendedName>
        <fullName evidence="2">Glucose/Sorbosone dehydrogenase domain-containing protein</fullName>
    </recommendedName>
</protein>
<dbReference type="InterPro" id="IPR011041">
    <property type="entry name" value="Quinoprot_gluc/sorb_DH_b-prop"/>
</dbReference>
<reference evidence="3 4" key="1">
    <citation type="journal article" date="2015" name="Nature">
        <title>rRNA introns, odd ribosomes, and small enigmatic genomes across a large radiation of phyla.</title>
        <authorList>
            <person name="Brown C.T."/>
            <person name="Hug L.A."/>
            <person name="Thomas B.C."/>
            <person name="Sharon I."/>
            <person name="Castelle C.J."/>
            <person name="Singh A."/>
            <person name="Wilkins M.J."/>
            <person name="Williams K.H."/>
            <person name="Banfield J.F."/>
        </authorList>
    </citation>
    <scope>NUCLEOTIDE SEQUENCE [LARGE SCALE GENOMIC DNA]</scope>
</reference>
<keyword evidence="1" id="KW-1133">Transmembrane helix</keyword>
<name>A0A0G1X6Q7_UNCK3</name>
<dbReference type="PANTHER" id="PTHR19328">
    <property type="entry name" value="HEDGEHOG-INTERACTING PROTEIN"/>
    <property type="match status" value="1"/>
</dbReference>
<dbReference type="InterPro" id="IPR011042">
    <property type="entry name" value="6-blade_b-propeller_TolB-like"/>
</dbReference>
<dbReference type="Gene3D" id="2.120.10.30">
    <property type="entry name" value="TolB, C-terminal domain"/>
    <property type="match status" value="1"/>
</dbReference>
<gene>
    <name evidence="3" type="ORF">VF00_C0002G0168</name>
</gene>
<feature type="transmembrane region" description="Helical" evidence="1">
    <location>
        <begin position="12"/>
        <end position="30"/>
    </location>
</feature>
<feature type="domain" description="Glucose/Sorbosone dehydrogenase" evidence="2">
    <location>
        <begin position="67"/>
        <end position="274"/>
    </location>
</feature>
<comment type="caution">
    <text evidence="3">The sequence shown here is derived from an EMBL/GenBank/DDBJ whole genome shotgun (WGS) entry which is preliminary data.</text>
</comment>
<dbReference type="SUPFAM" id="SSF50952">
    <property type="entry name" value="Soluble quinoprotein glucose dehydrogenase"/>
    <property type="match status" value="1"/>
</dbReference>
<dbReference type="Pfam" id="PF07995">
    <property type="entry name" value="GSDH"/>
    <property type="match status" value="1"/>
</dbReference>
<evidence type="ECO:0000256" key="1">
    <source>
        <dbReference type="SAM" id="Phobius"/>
    </source>
</evidence>
<dbReference type="Proteomes" id="UP000034913">
    <property type="component" value="Unassembled WGS sequence"/>
</dbReference>
<keyword evidence="1" id="KW-0812">Transmembrane</keyword>
<keyword evidence="1" id="KW-0472">Membrane</keyword>
<evidence type="ECO:0000313" key="3">
    <source>
        <dbReference type="EMBL" id="KKW26843.1"/>
    </source>
</evidence>
<dbReference type="AlphaFoldDB" id="A0A0G1X6Q7"/>
<accession>A0A0G1X6Q7</accession>
<dbReference type="PANTHER" id="PTHR19328:SF13">
    <property type="entry name" value="HIPL1 PROTEIN"/>
    <property type="match status" value="1"/>
</dbReference>
<proteinExistence type="predicted"/>
<dbReference type="InterPro" id="IPR012938">
    <property type="entry name" value="Glc/Sorbosone_DH"/>
</dbReference>